<protein>
    <submittedName>
        <fullName evidence="12">Coiled-coil domain-containing protein 69-like isoform X1</fullName>
    </submittedName>
</protein>
<feature type="region of interest" description="Disordered" evidence="10">
    <location>
        <begin position="72"/>
        <end position="94"/>
    </location>
</feature>
<dbReference type="EMBL" id="JAHFZB010000023">
    <property type="protein sequence ID" value="KAK6475711.1"/>
    <property type="molecule type" value="Genomic_DNA"/>
</dbReference>
<dbReference type="PANTHER" id="PTHR24200">
    <property type="entry name" value="TOUCAN, ISOFORM A"/>
    <property type="match status" value="1"/>
</dbReference>
<keyword evidence="5 9" id="KW-0175">Coiled coil</keyword>
<evidence type="ECO:0000256" key="2">
    <source>
        <dbReference type="ARBA" id="ARBA00004214"/>
    </source>
</evidence>
<keyword evidence="3" id="KW-0963">Cytoplasm</keyword>
<name>A0ABR0YTJ6_HUSHU</name>
<evidence type="ECO:0000256" key="4">
    <source>
        <dbReference type="ARBA" id="ARBA00022707"/>
    </source>
</evidence>
<feature type="coiled-coil region" evidence="9">
    <location>
        <begin position="187"/>
        <end position="214"/>
    </location>
</feature>
<evidence type="ECO:0000256" key="11">
    <source>
        <dbReference type="SAM" id="SignalP"/>
    </source>
</evidence>
<keyword evidence="6" id="KW-0206">Cytoskeleton</keyword>
<dbReference type="PANTHER" id="PTHR24200:SF6">
    <property type="entry name" value="COILED-COIL DOMAIN-CONTAINING PROTEIN 69"/>
    <property type="match status" value="1"/>
</dbReference>
<keyword evidence="7" id="KW-0449">Lipoprotein</keyword>
<evidence type="ECO:0000256" key="1">
    <source>
        <dbReference type="ARBA" id="ARBA00004186"/>
    </source>
</evidence>
<feature type="coiled-coil region" evidence="9">
    <location>
        <begin position="113"/>
        <end position="144"/>
    </location>
</feature>
<evidence type="ECO:0000256" key="5">
    <source>
        <dbReference type="ARBA" id="ARBA00023054"/>
    </source>
</evidence>
<organism evidence="12 13">
    <name type="scientific">Huso huso</name>
    <name type="common">Beluga</name>
    <name type="synonym">Acipenser huso</name>
    <dbReference type="NCBI Taxonomy" id="61971"/>
    <lineage>
        <taxon>Eukaryota</taxon>
        <taxon>Metazoa</taxon>
        <taxon>Chordata</taxon>
        <taxon>Craniata</taxon>
        <taxon>Vertebrata</taxon>
        <taxon>Euteleostomi</taxon>
        <taxon>Actinopterygii</taxon>
        <taxon>Chondrostei</taxon>
        <taxon>Acipenseriformes</taxon>
        <taxon>Acipenseridae</taxon>
        <taxon>Huso</taxon>
    </lineage>
</organism>
<accession>A0ABR0YTJ6</accession>
<keyword evidence="4" id="KW-0519">Myristate</keyword>
<dbReference type="InterPro" id="IPR051293">
    <property type="entry name" value="MTUS1/CCDC69"/>
</dbReference>
<comment type="similarity">
    <text evidence="8">Belongs to the CCDC69 family.</text>
</comment>
<dbReference type="Proteomes" id="UP001369086">
    <property type="component" value="Unassembled WGS sequence"/>
</dbReference>
<feature type="compositionally biased region" description="Basic and acidic residues" evidence="10">
    <location>
        <begin position="83"/>
        <end position="94"/>
    </location>
</feature>
<gene>
    <name evidence="12" type="ORF">HHUSO_G23648</name>
</gene>
<evidence type="ECO:0000313" key="13">
    <source>
        <dbReference type="Proteomes" id="UP001369086"/>
    </source>
</evidence>
<keyword evidence="13" id="KW-1185">Reference proteome</keyword>
<feature type="chain" id="PRO_5046778771" evidence="11">
    <location>
        <begin position="19"/>
        <end position="378"/>
    </location>
</feature>
<feature type="coiled-coil region" evidence="9">
    <location>
        <begin position="262"/>
        <end position="327"/>
    </location>
</feature>
<evidence type="ECO:0000256" key="9">
    <source>
        <dbReference type="SAM" id="Coils"/>
    </source>
</evidence>
<comment type="caution">
    <text evidence="12">The sequence shown here is derived from an EMBL/GenBank/DDBJ whole genome shotgun (WGS) entry which is preliminary data.</text>
</comment>
<keyword evidence="11" id="KW-0732">Signal</keyword>
<evidence type="ECO:0000313" key="12">
    <source>
        <dbReference type="EMBL" id="KAK6475711.1"/>
    </source>
</evidence>
<proteinExistence type="inferred from homology"/>
<reference evidence="12 13" key="1">
    <citation type="submission" date="2021-05" db="EMBL/GenBank/DDBJ databases">
        <authorList>
            <person name="Zahm M."/>
            <person name="Klopp C."/>
            <person name="Cabau C."/>
            <person name="Kuhl H."/>
            <person name="Suciu R."/>
            <person name="Ciorpac M."/>
            <person name="Holostenco D."/>
            <person name="Gessner J."/>
            <person name="Wuertz S."/>
            <person name="Hohne C."/>
            <person name="Stock M."/>
            <person name="Gislard M."/>
            <person name="Lluch J."/>
            <person name="Milhes M."/>
            <person name="Lampietro C."/>
            <person name="Lopez Roques C."/>
            <person name="Donnadieu C."/>
            <person name="Du K."/>
            <person name="Schartl M."/>
            <person name="Guiguen Y."/>
        </authorList>
    </citation>
    <scope>NUCLEOTIDE SEQUENCE [LARGE SCALE GENOMIC DNA]</scope>
    <source>
        <strain evidence="12">Hh-F2</strain>
        <tissue evidence="12">Blood</tissue>
    </source>
</reference>
<sequence>MIVGVLHGLWCVIINTGAEESVWRVSPRDKSKRRGSGMGCSLSRACCSKVRRRRRKDAAKERGSLSRELNTLHDGCKPQLEGRGPEKARVSVQPEQHEWELRSLRETLTAAGIKEREELLQTHREELQRVMQEVTAKVEKEKTGELEAVFSEQVQSVKAEHVNTVAALQQSHDLEKNSLTESFETTRTSLQSKIDELSAELQVFNELKRRVEESVLKRDLHRNIQAHGSPGPFWEQELESLLFVIEMKCERIQEQGKKLLHMETLAEKNLSLEDRVKNLLQQNEDLKVRLENHQAFIKQLSREHTLLQESLEKETNLSQKLHREKEELVYRMINGNSSPTFHLSGKAPPPLTPELSPSAPQQAVVSGVWTWLSVPAAP</sequence>
<evidence type="ECO:0000256" key="8">
    <source>
        <dbReference type="ARBA" id="ARBA00038407"/>
    </source>
</evidence>
<evidence type="ECO:0000256" key="6">
    <source>
        <dbReference type="ARBA" id="ARBA00023212"/>
    </source>
</evidence>
<comment type="subcellular location">
    <subcellularLocation>
        <location evidence="1">Cytoplasm</location>
        <location evidence="1">Cytoskeleton</location>
        <location evidence="1">Spindle</location>
    </subcellularLocation>
    <subcellularLocation>
        <location evidence="2">Midbody</location>
    </subcellularLocation>
</comment>
<evidence type="ECO:0000256" key="7">
    <source>
        <dbReference type="ARBA" id="ARBA00023288"/>
    </source>
</evidence>
<feature type="signal peptide" evidence="11">
    <location>
        <begin position="1"/>
        <end position="18"/>
    </location>
</feature>
<evidence type="ECO:0000256" key="3">
    <source>
        <dbReference type="ARBA" id="ARBA00022490"/>
    </source>
</evidence>
<evidence type="ECO:0000256" key="10">
    <source>
        <dbReference type="SAM" id="MobiDB-lite"/>
    </source>
</evidence>